<keyword evidence="3" id="KW-1185">Reference proteome</keyword>
<dbReference type="Gene3D" id="3.40.50.2000">
    <property type="entry name" value="Glycogen Phosphorylase B"/>
    <property type="match status" value="2"/>
</dbReference>
<proteinExistence type="predicted"/>
<protein>
    <submittedName>
        <fullName evidence="2">Glycosyltransferase family 4 protein</fullName>
    </submittedName>
</protein>
<name>A0A7X1E4Z1_9BACT</name>
<sequence length="381" mass="42681">MSRPTPAIFIYKRTTIRDRALQGSSSDSYTLYGLPELQSEGYPVEVGRFQKPGKFLGWVAACLRRVCVKMTGYCGDFRQSIAGLGKIRRASALVLTSNNSAFPVLFLRWIGFPLPPIFVISVGLEWNPPNESARRLRAISRLFNRADRVLVYSEAERDFLQSRIGLAPDRIVAVPFGIPEKYLPPIPKKNDALSDFADSYRWDFISVGSDAQRDLPMLLDWVKGNPEVRVHLVLGEDLLRELGELPDSVSVESNLTVEEVFLRLRESRAAVIPVRENRYSAGTTFLIHSLACGTPTLVSETSCLGPQYKADKSGCLTYQPGDFQGFSRGMDAFLAMSEEERGERRRKGFEWVRTVANGDPALSEIRNFFESHGIVAESSKE</sequence>
<feature type="domain" description="Glycosyltransferase subfamily 4-like N-terminal" evidence="1">
    <location>
        <begin position="68"/>
        <end position="177"/>
    </location>
</feature>
<comment type="caution">
    <text evidence="2">The sequence shown here is derived from an EMBL/GenBank/DDBJ whole genome shotgun (WGS) entry which is preliminary data.</text>
</comment>
<dbReference type="EMBL" id="JACHVA010000046">
    <property type="protein sequence ID" value="MBC2601087.1"/>
    <property type="molecule type" value="Genomic_DNA"/>
</dbReference>
<dbReference type="Proteomes" id="UP000525652">
    <property type="component" value="Unassembled WGS sequence"/>
</dbReference>
<evidence type="ECO:0000313" key="2">
    <source>
        <dbReference type="EMBL" id="MBC2601087.1"/>
    </source>
</evidence>
<dbReference type="AlphaFoldDB" id="A0A7X1E4Z1"/>
<dbReference type="GO" id="GO:0016757">
    <property type="term" value="F:glycosyltransferase activity"/>
    <property type="evidence" value="ECO:0007669"/>
    <property type="project" value="UniProtKB-ARBA"/>
</dbReference>
<keyword evidence="2" id="KW-0808">Transferase</keyword>
<dbReference type="InterPro" id="IPR028098">
    <property type="entry name" value="Glyco_trans_4-like_N"/>
</dbReference>
<gene>
    <name evidence="2" type="ORF">H5P30_04755</name>
</gene>
<evidence type="ECO:0000313" key="3">
    <source>
        <dbReference type="Proteomes" id="UP000525652"/>
    </source>
</evidence>
<dbReference type="Pfam" id="PF13579">
    <property type="entry name" value="Glyco_trans_4_4"/>
    <property type="match status" value="1"/>
</dbReference>
<organism evidence="2 3">
    <name type="scientific">Puniceicoccus vermicola</name>
    <dbReference type="NCBI Taxonomy" id="388746"/>
    <lineage>
        <taxon>Bacteria</taxon>
        <taxon>Pseudomonadati</taxon>
        <taxon>Verrucomicrobiota</taxon>
        <taxon>Opitutia</taxon>
        <taxon>Puniceicoccales</taxon>
        <taxon>Puniceicoccaceae</taxon>
        <taxon>Puniceicoccus</taxon>
    </lineage>
</organism>
<dbReference type="SUPFAM" id="SSF53756">
    <property type="entry name" value="UDP-Glycosyltransferase/glycogen phosphorylase"/>
    <property type="match status" value="1"/>
</dbReference>
<evidence type="ECO:0000259" key="1">
    <source>
        <dbReference type="Pfam" id="PF13579"/>
    </source>
</evidence>
<accession>A0A7X1E4Z1</accession>
<dbReference type="RefSeq" id="WP_185691813.1">
    <property type="nucleotide sequence ID" value="NZ_JACHVA010000046.1"/>
</dbReference>
<reference evidence="2 3" key="1">
    <citation type="submission" date="2020-07" db="EMBL/GenBank/DDBJ databases">
        <authorList>
            <person name="Feng X."/>
        </authorList>
    </citation>
    <scope>NUCLEOTIDE SEQUENCE [LARGE SCALE GENOMIC DNA]</scope>
    <source>
        <strain evidence="2 3">JCM14086</strain>
    </source>
</reference>
<dbReference type="CDD" id="cd03801">
    <property type="entry name" value="GT4_PimA-like"/>
    <property type="match status" value="1"/>
</dbReference>